<evidence type="ECO:0000256" key="11">
    <source>
        <dbReference type="SAM" id="Phobius"/>
    </source>
</evidence>
<dbReference type="Gene3D" id="3.30.565.10">
    <property type="entry name" value="Histidine kinase-like ATPase, C-terminal domain"/>
    <property type="match status" value="1"/>
</dbReference>
<feature type="transmembrane region" description="Helical" evidence="11">
    <location>
        <begin position="153"/>
        <end position="178"/>
    </location>
</feature>
<evidence type="ECO:0000259" key="13">
    <source>
        <dbReference type="SMART" id="SM00421"/>
    </source>
</evidence>
<dbReference type="Gene3D" id="1.20.5.1930">
    <property type="match status" value="1"/>
</dbReference>
<feature type="domain" description="Histidine kinase/HSP90-like ATPase" evidence="12">
    <location>
        <begin position="369"/>
        <end position="513"/>
    </location>
</feature>
<keyword evidence="11" id="KW-1133">Transmembrane helix</keyword>
<feature type="transmembrane region" description="Helical" evidence="11">
    <location>
        <begin position="190"/>
        <end position="210"/>
    </location>
</feature>
<dbReference type="EC" id="2.7.13.3" evidence="2"/>
<evidence type="ECO:0000256" key="3">
    <source>
        <dbReference type="ARBA" id="ARBA00022553"/>
    </source>
</evidence>
<keyword evidence="3" id="KW-0597">Phosphoprotein</keyword>
<dbReference type="InterPro" id="IPR016032">
    <property type="entry name" value="Sig_transdc_resp-reg_C-effctor"/>
</dbReference>
<keyword evidence="8" id="KW-0902">Two-component regulatory system</keyword>
<evidence type="ECO:0000256" key="9">
    <source>
        <dbReference type="SAM" id="Coils"/>
    </source>
</evidence>
<evidence type="ECO:0000259" key="12">
    <source>
        <dbReference type="SMART" id="SM00387"/>
    </source>
</evidence>
<feature type="region of interest" description="Disordered" evidence="10">
    <location>
        <begin position="440"/>
        <end position="549"/>
    </location>
</feature>
<feature type="region of interest" description="Disordered" evidence="10">
    <location>
        <begin position="594"/>
        <end position="622"/>
    </location>
</feature>
<keyword evidence="11" id="KW-0472">Membrane</keyword>
<keyword evidence="15" id="KW-1185">Reference proteome</keyword>
<dbReference type="InterPro" id="IPR036388">
    <property type="entry name" value="WH-like_DNA-bd_sf"/>
</dbReference>
<keyword evidence="9" id="KW-0175">Coiled coil</keyword>
<dbReference type="InterPro" id="IPR050482">
    <property type="entry name" value="Sensor_HK_TwoCompSys"/>
</dbReference>
<feature type="domain" description="HTH luxR-type" evidence="13">
    <location>
        <begin position="627"/>
        <end position="673"/>
    </location>
</feature>
<protein>
    <recommendedName>
        <fullName evidence="2">histidine kinase</fullName>
        <ecNumber evidence="2">2.7.13.3</ecNumber>
    </recommendedName>
</protein>
<dbReference type="CDD" id="cd16917">
    <property type="entry name" value="HATPase_UhpB-NarQ-NarX-like"/>
    <property type="match status" value="1"/>
</dbReference>
<sequence length="688" mass="73478">MLARACHSDAVPDVGVLIGVVLVAWLASGLAAVCLTPRNPAARSLLAAALLLGSSTVVEVLAGAASVGDLAFAILRTAGWISFLGAVAAIVTTLARLPDGVADRRWHVGVARVLVVLAVVAPLLELLGSPTLAVDDDGAVHANPLAVPVLEPLAAVGAAVRITEPAWVLLGVAVLGLRWRAGDAERRRELSWPLRSIGLLAALLLLVVVVELSDLPVPPERVFVPLFLLSLALFPLALLLGITRRVRALEGRLVESRERLVNAEDAARRTLERDLHDGVQQQLVAALSLVALAREQTLRRPEQARSTVGEVGDRLRGALTELRELVRGIRPPVLEDAGLVPAIESRLGTLPVEVELCADREAKARWAPAVEAAAYFLVTEAVTNALKHAPGSRVVVRLSGSDGHLQLEVADDGPGVPPAAVEGLGLRGLRDRVESLRGSFAVTGAPGGAPSSGLPSPGGRDEAAARGRRRQLPGARGRPAAARRGRRRRDGRHRRERTRAAPARARAAARRRAHRHPDAAVVHHRRDRRRREGPRRALRGRGRGAVAARRRVVRRRPVRRGHRRAPAGWPTCSRTGSATATSWCARYGPCTRAGRWSTPRSSTPSWRPGGVPNGLPAEPVATGDRRAERHGRGRTNGAIAAHLHVSESAVSKHVAAVFTKLGLHESAQIDRRVAAVLTWVEHRADRGH</sequence>
<dbReference type="SMART" id="SM00387">
    <property type="entry name" value="HATPase_c"/>
    <property type="match status" value="1"/>
</dbReference>
<evidence type="ECO:0000256" key="4">
    <source>
        <dbReference type="ARBA" id="ARBA00022679"/>
    </source>
</evidence>
<feature type="transmembrane region" description="Helical" evidence="11">
    <location>
        <begin position="45"/>
        <end position="65"/>
    </location>
</feature>
<dbReference type="InterPro" id="IPR000792">
    <property type="entry name" value="Tscrpt_reg_LuxR_C"/>
</dbReference>
<evidence type="ECO:0000256" key="10">
    <source>
        <dbReference type="SAM" id="MobiDB-lite"/>
    </source>
</evidence>
<dbReference type="Proteomes" id="UP001324287">
    <property type="component" value="Chromosome"/>
</dbReference>
<evidence type="ECO:0000313" key="15">
    <source>
        <dbReference type="Proteomes" id="UP001324287"/>
    </source>
</evidence>
<feature type="compositionally biased region" description="Basic residues" evidence="10">
    <location>
        <begin position="481"/>
        <end position="497"/>
    </location>
</feature>
<dbReference type="PANTHER" id="PTHR24421:SF10">
    <property type="entry name" value="NITRATE_NITRITE SENSOR PROTEIN NARQ"/>
    <property type="match status" value="1"/>
</dbReference>
<evidence type="ECO:0000256" key="2">
    <source>
        <dbReference type="ARBA" id="ARBA00012438"/>
    </source>
</evidence>
<dbReference type="PANTHER" id="PTHR24421">
    <property type="entry name" value="NITRATE/NITRITE SENSOR PROTEIN NARX-RELATED"/>
    <property type="match status" value="1"/>
</dbReference>
<gene>
    <name evidence="14" type="ORF">U6N30_22270</name>
</gene>
<dbReference type="InterPro" id="IPR036890">
    <property type="entry name" value="HATPase_C_sf"/>
</dbReference>
<keyword evidence="7" id="KW-0067">ATP-binding</keyword>
<feature type="transmembrane region" description="Helical" evidence="11">
    <location>
        <begin position="14"/>
        <end position="33"/>
    </location>
</feature>
<feature type="coiled-coil region" evidence="9">
    <location>
        <begin position="246"/>
        <end position="273"/>
    </location>
</feature>
<dbReference type="SUPFAM" id="SSF46894">
    <property type="entry name" value="C-terminal effector domain of the bipartite response regulators"/>
    <property type="match status" value="1"/>
</dbReference>
<feature type="compositionally biased region" description="Basic residues" evidence="10">
    <location>
        <begin position="522"/>
        <end position="549"/>
    </location>
</feature>
<dbReference type="Pfam" id="PF02518">
    <property type="entry name" value="HATPase_c"/>
    <property type="match status" value="1"/>
</dbReference>
<name>A0ABZ1B0U3_9ACTN</name>
<feature type="transmembrane region" description="Helical" evidence="11">
    <location>
        <begin position="77"/>
        <end position="97"/>
    </location>
</feature>
<evidence type="ECO:0000256" key="6">
    <source>
        <dbReference type="ARBA" id="ARBA00022777"/>
    </source>
</evidence>
<proteinExistence type="predicted"/>
<keyword evidence="4" id="KW-0808">Transferase</keyword>
<evidence type="ECO:0000256" key="7">
    <source>
        <dbReference type="ARBA" id="ARBA00022840"/>
    </source>
</evidence>
<accession>A0ABZ1B0U3</accession>
<dbReference type="Gene3D" id="1.10.10.10">
    <property type="entry name" value="Winged helix-like DNA-binding domain superfamily/Winged helix DNA-binding domain"/>
    <property type="match status" value="1"/>
</dbReference>
<feature type="compositionally biased region" description="Low complexity" evidence="10">
    <location>
        <begin position="448"/>
        <end position="458"/>
    </location>
</feature>
<dbReference type="GO" id="GO:0016301">
    <property type="term" value="F:kinase activity"/>
    <property type="evidence" value="ECO:0007669"/>
    <property type="project" value="UniProtKB-KW"/>
</dbReference>
<comment type="catalytic activity">
    <reaction evidence="1">
        <text>ATP + protein L-histidine = ADP + protein N-phospho-L-histidine.</text>
        <dbReference type="EC" id="2.7.13.3"/>
    </reaction>
</comment>
<dbReference type="InterPro" id="IPR003594">
    <property type="entry name" value="HATPase_dom"/>
</dbReference>
<dbReference type="SUPFAM" id="SSF55874">
    <property type="entry name" value="ATPase domain of HSP90 chaperone/DNA topoisomerase II/histidine kinase"/>
    <property type="match status" value="1"/>
</dbReference>
<keyword evidence="5" id="KW-0547">Nucleotide-binding</keyword>
<reference evidence="14 15" key="1">
    <citation type="submission" date="2023-12" db="EMBL/GenBank/DDBJ databases">
        <title>Blastococcus brunescens sp. nov., an actonobacterium isolated from sandstone collected in sahara desert.</title>
        <authorList>
            <person name="Gtari M."/>
            <person name="Ghodhbane F."/>
        </authorList>
    </citation>
    <scope>NUCLEOTIDE SEQUENCE [LARGE SCALE GENOMIC DNA]</scope>
    <source>
        <strain evidence="14 15">BMG 8361</strain>
    </source>
</reference>
<feature type="transmembrane region" description="Helical" evidence="11">
    <location>
        <begin position="222"/>
        <end position="242"/>
    </location>
</feature>
<dbReference type="Pfam" id="PF00196">
    <property type="entry name" value="GerE"/>
    <property type="match status" value="1"/>
</dbReference>
<evidence type="ECO:0000256" key="1">
    <source>
        <dbReference type="ARBA" id="ARBA00000085"/>
    </source>
</evidence>
<feature type="compositionally biased region" description="Low complexity" evidence="10">
    <location>
        <begin position="594"/>
        <end position="610"/>
    </location>
</feature>
<organism evidence="14 15">
    <name type="scientific">Blastococcus brunescens</name>
    <dbReference type="NCBI Taxonomy" id="1564165"/>
    <lineage>
        <taxon>Bacteria</taxon>
        <taxon>Bacillati</taxon>
        <taxon>Actinomycetota</taxon>
        <taxon>Actinomycetes</taxon>
        <taxon>Geodermatophilales</taxon>
        <taxon>Geodermatophilaceae</taxon>
        <taxon>Blastococcus</taxon>
    </lineage>
</organism>
<dbReference type="Pfam" id="PF07730">
    <property type="entry name" value="HisKA_3"/>
    <property type="match status" value="1"/>
</dbReference>
<keyword evidence="6 14" id="KW-0418">Kinase</keyword>
<dbReference type="InterPro" id="IPR011712">
    <property type="entry name" value="Sig_transdc_His_kin_sub3_dim/P"/>
</dbReference>
<dbReference type="EMBL" id="CP141261">
    <property type="protein sequence ID" value="WRL62650.1"/>
    <property type="molecule type" value="Genomic_DNA"/>
</dbReference>
<keyword evidence="11" id="KW-0812">Transmembrane</keyword>
<evidence type="ECO:0000313" key="14">
    <source>
        <dbReference type="EMBL" id="WRL62650.1"/>
    </source>
</evidence>
<evidence type="ECO:0000256" key="8">
    <source>
        <dbReference type="ARBA" id="ARBA00023012"/>
    </source>
</evidence>
<feature type="transmembrane region" description="Helical" evidence="11">
    <location>
        <begin position="109"/>
        <end position="133"/>
    </location>
</feature>
<dbReference type="SMART" id="SM00421">
    <property type="entry name" value="HTH_LUXR"/>
    <property type="match status" value="1"/>
</dbReference>
<evidence type="ECO:0000256" key="5">
    <source>
        <dbReference type="ARBA" id="ARBA00022741"/>
    </source>
</evidence>